<gene>
    <name evidence="1" type="ORF">G1C98_0509</name>
</gene>
<comment type="caution">
    <text evidence="1">The sequence shown here is derived from an EMBL/GenBank/DDBJ whole genome shotgun (WGS) entry which is preliminary data.</text>
</comment>
<accession>A0A7Y0ETM8</accession>
<evidence type="ECO:0000313" key="1">
    <source>
        <dbReference type="EMBL" id="NMM95773.1"/>
    </source>
</evidence>
<evidence type="ECO:0008006" key="3">
    <source>
        <dbReference type="Google" id="ProtNLM"/>
    </source>
</evidence>
<evidence type="ECO:0000313" key="2">
    <source>
        <dbReference type="Proteomes" id="UP000529710"/>
    </source>
</evidence>
<organism evidence="1 2">
    <name type="scientific">Bifidobacterium erythrocebi</name>
    <dbReference type="NCBI Taxonomy" id="2675325"/>
    <lineage>
        <taxon>Bacteria</taxon>
        <taxon>Bacillati</taxon>
        <taxon>Actinomycetota</taxon>
        <taxon>Actinomycetes</taxon>
        <taxon>Bifidobacteriales</taxon>
        <taxon>Bifidobacteriaceae</taxon>
        <taxon>Bifidobacterium</taxon>
    </lineage>
</organism>
<protein>
    <recommendedName>
        <fullName evidence="3">CTP synthase</fullName>
    </recommendedName>
</protein>
<proteinExistence type="predicted"/>
<dbReference type="Proteomes" id="UP000529710">
    <property type="component" value="Unassembled WGS sequence"/>
</dbReference>
<keyword evidence="2" id="KW-1185">Reference proteome</keyword>
<dbReference type="AlphaFoldDB" id="A0A7Y0ETM8"/>
<sequence>MAPGYYAPREYWQDLRPPDRTLHLARAVGMNHPQWVFTGAAAAAAYGLEHQWTVHDGTLAITDAKQNDFCRGSGIRRLYIPVGYMQPVEVVHGIRVPGVVQTVLDCARLFEFCNAIPVADSALARGVKYDELLSGCIGLNGELPKVMRVLNHADGASENGGESLARATIIEGGYDRPLLQMPFVDPESGRCYRADFVWVLPDGSIVIGEFDGTGKYVDPLMTDRKSIQATVHLERERETALRRAGARMIVRFTYDDVVRRTPLWRKLAQAGVPRSDSVRG</sequence>
<dbReference type="EMBL" id="JAAIIF010000006">
    <property type="protein sequence ID" value="NMM95773.1"/>
    <property type="molecule type" value="Genomic_DNA"/>
</dbReference>
<name>A0A7Y0ETM8_9BIFI</name>
<reference evidence="1 2" key="1">
    <citation type="submission" date="2020-02" db="EMBL/GenBank/DDBJ databases">
        <title>Characterization of phylogenetic diversity of novel bifidobacterial species isolated in Czech ZOOs.</title>
        <authorList>
            <person name="Lugli G.A."/>
            <person name="Vera N.B."/>
            <person name="Ventura M."/>
        </authorList>
    </citation>
    <scope>NUCLEOTIDE SEQUENCE [LARGE SCALE GENOMIC DNA]</scope>
    <source>
        <strain evidence="1 2">DSM 109960</strain>
    </source>
</reference>